<reference evidence="10 11" key="1">
    <citation type="submission" date="2016-10" db="EMBL/GenBank/DDBJ databases">
        <authorList>
            <person name="de Groot N.N."/>
        </authorList>
    </citation>
    <scope>NUCLEOTIDE SEQUENCE [LARGE SCALE GENOMIC DNA]</scope>
    <source>
        <strain evidence="10 11">DSM 28129</strain>
    </source>
</reference>
<dbReference type="RefSeq" id="WP_091227473.1">
    <property type="nucleotide sequence ID" value="NZ_FNBG01000004.1"/>
</dbReference>
<evidence type="ECO:0000256" key="3">
    <source>
        <dbReference type="ARBA" id="ARBA00023015"/>
    </source>
</evidence>
<dbReference type="GO" id="GO:0032993">
    <property type="term" value="C:protein-DNA complex"/>
    <property type="evidence" value="ECO:0007669"/>
    <property type="project" value="TreeGrafter"/>
</dbReference>
<dbReference type="SUPFAM" id="SSF52172">
    <property type="entry name" value="CheY-like"/>
    <property type="match status" value="1"/>
</dbReference>
<keyword evidence="4 7" id="KW-0238">DNA-binding</keyword>
<protein>
    <submittedName>
        <fullName evidence="10">DNA-binding response regulator, OmpR family, contains REC and winged-helix (WHTH) domain</fullName>
    </submittedName>
</protein>
<dbReference type="GO" id="GO:0000156">
    <property type="term" value="F:phosphorelay response regulator activity"/>
    <property type="evidence" value="ECO:0007669"/>
    <property type="project" value="TreeGrafter"/>
</dbReference>
<organism evidence="10 11">
    <name type="scientific">Fontibacillus panacisegetis</name>
    <dbReference type="NCBI Taxonomy" id="670482"/>
    <lineage>
        <taxon>Bacteria</taxon>
        <taxon>Bacillati</taxon>
        <taxon>Bacillota</taxon>
        <taxon>Bacilli</taxon>
        <taxon>Bacillales</taxon>
        <taxon>Paenibacillaceae</taxon>
        <taxon>Fontibacillus</taxon>
    </lineage>
</organism>
<accession>A0A1G7HBS4</accession>
<dbReference type="AlphaFoldDB" id="A0A1G7HBS4"/>
<feature type="domain" description="Response regulatory" evidence="8">
    <location>
        <begin position="2"/>
        <end position="116"/>
    </location>
</feature>
<dbReference type="Proteomes" id="UP000198972">
    <property type="component" value="Unassembled WGS sequence"/>
</dbReference>
<dbReference type="Pfam" id="PF00072">
    <property type="entry name" value="Response_reg"/>
    <property type="match status" value="1"/>
</dbReference>
<dbReference type="SMART" id="SM00448">
    <property type="entry name" value="REC"/>
    <property type="match status" value="1"/>
</dbReference>
<dbReference type="SUPFAM" id="SSF46894">
    <property type="entry name" value="C-terminal effector domain of the bipartite response regulators"/>
    <property type="match status" value="1"/>
</dbReference>
<dbReference type="GO" id="GO:0006355">
    <property type="term" value="P:regulation of DNA-templated transcription"/>
    <property type="evidence" value="ECO:0007669"/>
    <property type="project" value="InterPro"/>
</dbReference>
<dbReference type="GO" id="GO:0000976">
    <property type="term" value="F:transcription cis-regulatory region binding"/>
    <property type="evidence" value="ECO:0007669"/>
    <property type="project" value="TreeGrafter"/>
</dbReference>
<keyword evidence="5" id="KW-0804">Transcription</keyword>
<dbReference type="InterPro" id="IPR001867">
    <property type="entry name" value="OmpR/PhoB-type_DNA-bd"/>
</dbReference>
<evidence type="ECO:0000256" key="6">
    <source>
        <dbReference type="PROSITE-ProRule" id="PRU00169"/>
    </source>
</evidence>
<dbReference type="PANTHER" id="PTHR48111">
    <property type="entry name" value="REGULATOR OF RPOS"/>
    <property type="match status" value="1"/>
</dbReference>
<feature type="modified residue" description="4-aspartylphosphate" evidence="6">
    <location>
        <position position="51"/>
    </location>
</feature>
<evidence type="ECO:0000256" key="4">
    <source>
        <dbReference type="ARBA" id="ARBA00023125"/>
    </source>
</evidence>
<dbReference type="OrthoDB" id="9790442at2"/>
<dbReference type="PANTHER" id="PTHR48111:SF22">
    <property type="entry name" value="REGULATOR OF RPOS"/>
    <property type="match status" value="1"/>
</dbReference>
<dbReference type="InterPro" id="IPR011006">
    <property type="entry name" value="CheY-like_superfamily"/>
</dbReference>
<dbReference type="InterPro" id="IPR016032">
    <property type="entry name" value="Sig_transdc_resp-reg_C-effctor"/>
</dbReference>
<gene>
    <name evidence="10" type="ORF">SAMN04488542_10495</name>
</gene>
<evidence type="ECO:0000259" key="9">
    <source>
        <dbReference type="PROSITE" id="PS51755"/>
    </source>
</evidence>
<dbReference type="Gene3D" id="3.40.50.2300">
    <property type="match status" value="1"/>
</dbReference>
<keyword evidence="2" id="KW-0902">Two-component regulatory system</keyword>
<proteinExistence type="predicted"/>
<keyword evidence="1 6" id="KW-0597">Phosphoprotein</keyword>
<dbReference type="PROSITE" id="PS51755">
    <property type="entry name" value="OMPR_PHOB"/>
    <property type="match status" value="1"/>
</dbReference>
<dbReference type="CDD" id="cd00383">
    <property type="entry name" value="trans_reg_C"/>
    <property type="match status" value="1"/>
</dbReference>
<evidence type="ECO:0000313" key="11">
    <source>
        <dbReference type="Proteomes" id="UP000198972"/>
    </source>
</evidence>
<evidence type="ECO:0000256" key="1">
    <source>
        <dbReference type="ARBA" id="ARBA00022553"/>
    </source>
</evidence>
<dbReference type="Pfam" id="PF00486">
    <property type="entry name" value="Trans_reg_C"/>
    <property type="match status" value="1"/>
</dbReference>
<dbReference type="GO" id="GO:0005829">
    <property type="term" value="C:cytosol"/>
    <property type="evidence" value="ECO:0007669"/>
    <property type="project" value="TreeGrafter"/>
</dbReference>
<evidence type="ECO:0000259" key="8">
    <source>
        <dbReference type="PROSITE" id="PS50110"/>
    </source>
</evidence>
<dbReference type="EMBL" id="FNBG01000004">
    <property type="protein sequence ID" value="SDE97848.1"/>
    <property type="molecule type" value="Genomic_DNA"/>
</dbReference>
<dbReference type="Gene3D" id="1.10.10.10">
    <property type="entry name" value="Winged helix-like DNA-binding domain superfamily/Winged helix DNA-binding domain"/>
    <property type="match status" value="1"/>
</dbReference>
<feature type="domain" description="OmpR/PhoB-type" evidence="9">
    <location>
        <begin position="125"/>
        <end position="222"/>
    </location>
</feature>
<dbReference type="STRING" id="670482.SAMN04488542_10495"/>
<evidence type="ECO:0000256" key="5">
    <source>
        <dbReference type="ARBA" id="ARBA00023163"/>
    </source>
</evidence>
<evidence type="ECO:0000256" key="2">
    <source>
        <dbReference type="ARBA" id="ARBA00023012"/>
    </source>
</evidence>
<keyword evidence="3" id="KW-0805">Transcription regulation</keyword>
<sequence>MRILLVEDEQRLSDALVYILNKHNILVDVASDGIAGQDMAETDIYDVIVLDRMLPGKEGIDILRCLRANRMTTPIIFLTAKDAVESRVEGLEAGADDYLVKPFSTEEFIARVRALGRRSTNKFIGDQLRIASLTFDPLRCEVICGNTLIKLTLREAQLLELFMRNYGQVLTREQILERVWGLESNVEMNSVDIYIYYLRKKLIQDGGVTIHTIRGVGYCLKEEQHASKG</sequence>
<dbReference type="InterPro" id="IPR039420">
    <property type="entry name" value="WalR-like"/>
</dbReference>
<name>A0A1G7HBS4_9BACL</name>
<dbReference type="PROSITE" id="PS50110">
    <property type="entry name" value="RESPONSE_REGULATORY"/>
    <property type="match status" value="1"/>
</dbReference>
<dbReference type="InterPro" id="IPR001789">
    <property type="entry name" value="Sig_transdc_resp-reg_receiver"/>
</dbReference>
<dbReference type="SMART" id="SM00862">
    <property type="entry name" value="Trans_reg_C"/>
    <property type="match status" value="1"/>
</dbReference>
<dbReference type="InterPro" id="IPR036388">
    <property type="entry name" value="WH-like_DNA-bd_sf"/>
</dbReference>
<feature type="DNA-binding region" description="OmpR/PhoB-type" evidence="7">
    <location>
        <begin position="125"/>
        <end position="222"/>
    </location>
</feature>
<evidence type="ECO:0000313" key="10">
    <source>
        <dbReference type="EMBL" id="SDE97848.1"/>
    </source>
</evidence>
<evidence type="ECO:0000256" key="7">
    <source>
        <dbReference type="PROSITE-ProRule" id="PRU01091"/>
    </source>
</evidence>
<keyword evidence="11" id="KW-1185">Reference proteome</keyword>
<dbReference type="Gene3D" id="6.10.250.690">
    <property type="match status" value="1"/>
</dbReference>